<comment type="caution">
    <text evidence="2">The sequence shown here is derived from an EMBL/GenBank/DDBJ whole genome shotgun (WGS) entry which is preliminary data.</text>
</comment>
<proteinExistence type="predicted"/>
<gene>
    <name evidence="2" type="ORF">F2Q69_00045930</name>
</gene>
<accession>A0A8S9Q5E3</accession>
<evidence type="ECO:0000256" key="1">
    <source>
        <dbReference type="SAM" id="MobiDB-lite"/>
    </source>
</evidence>
<organism evidence="2 3">
    <name type="scientific">Brassica cretica</name>
    <name type="common">Mustard</name>
    <dbReference type="NCBI Taxonomy" id="69181"/>
    <lineage>
        <taxon>Eukaryota</taxon>
        <taxon>Viridiplantae</taxon>
        <taxon>Streptophyta</taxon>
        <taxon>Embryophyta</taxon>
        <taxon>Tracheophyta</taxon>
        <taxon>Spermatophyta</taxon>
        <taxon>Magnoliopsida</taxon>
        <taxon>eudicotyledons</taxon>
        <taxon>Gunneridae</taxon>
        <taxon>Pentapetalae</taxon>
        <taxon>rosids</taxon>
        <taxon>malvids</taxon>
        <taxon>Brassicales</taxon>
        <taxon>Brassicaceae</taxon>
        <taxon>Brassiceae</taxon>
        <taxon>Brassica</taxon>
    </lineage>
</organism>
<dbReference type="EMBL" id="QGKX02001347">
    <property type="protein sequence ID" value="KAF3525872.1"/>
    <property type="molecule type" value="Genomic_DNA"/>
</dbReference>
<evidence type="ECO:0000313" key="2">
    <source>
        <dbReference type="EMBL" id="KAF3525872.1"/>
    </source>
</evidence>
<dbReference type="AlphaFoldDB" id="A0A8S9Q5E3"/>
<sequence>MENYHELVSSTRVMLDGSNYGLWKSRMRSIIRGIDAMAWKSVTPGWSEPKAKDENEDSDEEELANFVAFIGITEFMEGETDTDDDQSSAYGDDGIDYQKLCQTVVQIGVGVSYGVLGGVLRHCGSKISEDWCLVEAGLWEWVEYIGLESPLVTGRGRAAGRSDVPHPSADTSSNLTRLARPPGAP</sequence>
<reference evidence="2" key="1">
    <citation type="submission" date="2019-12" db="EMBL/GenBank/DDBJ databases">
        <title>Genome sequencing and annotation of Brassica cretica.</title>
        <authorList>
            <person name="Studholme D.J."/>
            <person name="Sarris P."/>
        </authorList>
    </citation>
    <scope>NUCLEOTIDE SEQUENCE</scope>
    <source>
        <strain evidence="2">PFS-109/04</strain>
        <tissue evidence="2">Leaf</tissue>
    </source>
</reference>
<name>A0A8S9Q5E3_BRACR</name>
<protein>
    <submittedName>
        <fullName evidence="2">Uncharacterized protein</fullName>
    </submittedName>
</protein>
<feature type="region of interest" description="Disordered" evidence="1">
    <location>
        <begin position="156"/>
        <end position="185"/>
    </location>
</feature>
<dbReference type="Proteomes" id="UP000712600">
    <property type="component" value="Unassembled WGS sequence"/>
</dbReference>
<evidence type="ECO:0000313" key="3">
    <source>
        <dbReference type="Proteomes" id="UP000712600"/>
    </source>
</evidence>